<reference evidence="7 8" key="1">
    <citation type="journal article" date="2013" name="Curr. Biol.">
        <title>The Genome of the Foraminiferan Reticulomyxa filosa.</title>
        <authorList>
            <person name="Glockner G."/>
            <person name="Hulsmann N."/>
            <person name="Schleicher M."/>
            <person name="Noegel A.A."/>
            <person name="Eichinger L."/>
            <person name="Gallinger C."/>
            <person name="Pawlowski J."/>
            <person name="Sierra R."/>
            <person name="Euteneuer U."/>
            <person name="Pillet L."/>
            <person name="Moustafa A."/>
            <person name="Platzer M."/>
            <person name="Groth M."/>
            <person name="Szafranski K."/>
            <person name="Schliwa M."/>
        </authorList>
    </citation>
    <scope>NUCLEOTIDE SEQUENCE [LARGE SCALE GENOMIC DNA]</scope>
</reference>
<dbReference type="PANTHER" id="PTHR13743:SF112">
    <property type="entry name" value="BEACH DOMAIN-CONTAINING PROTEIN"/>
    <property type="match status" value="1"/>
</dbReference>
<feature type="region of interest" description="Disordered" evidence="4">
    <location>
        <begin position="933"/>
        <end position="994"/>
    </location>
</feature>
<dbReference type="InterPro" id="IPR046851">
    <property type="entry name" value="NBCH_WD40"/>
</dbReference>
<dbReference type="InterPro" id="IPR036372">
    <property type="entry name" value="BEACH_dom_sf"/>
</dbReference>
<feature type="region of interest" description="Disordered" evidence="4">
    <location>
        <begin position="423"/>
        <end position="454"/>
    </location>
</feature>
<dbReference type="SUPFAM" id="SSF81837">
    <property type="entry name" value="BEACH domain"/>
    <property type="match status" value="1"/>
</dbReference>
<sequence>MIYQCKQPIIKSHLLTTYAELCQYQKDAIFIQMSVKTAFVKILFECLHAEQEQDVRIKAAKIVMRFVRHQKKLVNNSNLSNAMMNQIIVDRKAIDQLVYLLGLSLGKLPPSPVSYITLLDVVLGRFRLETPSFVSNLEETSYENMLLLDADSGDADIGDVDMDVDLDMEHQDPQINHDGAVDSRVAHKAKLTKKDSWTSAQLVSHKDVIKLSGALEGLMYLIGMADFKLKTKILKDVLSMVNKNEFNARACVKQRNWDRWMVSILSLEISNEARNCNQLVSQICATLIWHQLVNDDKGYTTVLALLQTANDRIRKLLYPFHQSAQTNGGIESTPSKTGSANSESKKETDAELELRSPSSSSPPDIQHRFSILVSASASLHSNKPHYPEEVVAQCRVLHEYVVQVLLHLLHHFMKVHEVVDDASRRRAKSNATVKENTVSGGNNNNNNNGDLSSTENLSDISDSVKARLSKNLYVTLNVAEWSLMNHPFSMLHVARTRVTSETPMNEIKESMLFDQPFHQSEYSIDETKTEIEVMCLKKLLICTLKFLSFKQLRQLVLRRFLRFMKEVLPHPLCQGIFEDCVNAAKEFSLRLQGKRDANVKTMRIAYSFLKNAFQRFERRGEKARAKVIRQLQEDAFSYWNAQLFVDLDPNSPNSVTASSLRAAETQLERPQQHVHSLWIFFQHQHHWECIFHDDEMRRFRTEFEKFGVLFQSIQSYLFIYSIYLLKETKKIQASSRLVLKQFLTACTQGIEEMREQEHDSINEWLTRRRNERKDLIRELKKFMDFFDEEFVSRFPDENTVDYWEIDPRESENHTRLLLIRNVNGTDHPEATYENSKSLPQTLSKLSPESSEMEESATLMRRVSKHATHSDGNSNGIKNIETSPLLPEIMEDNDSYLSSTHLSMMSSDMDDKNHESQSTMIVNEDIEIEHEEWEMSGPSITSTLSNGNNSHHNNGNSNNNNNNSNGNNNGNNNNNGGNSIGANNNSENSGTGQQQFQKANIHGKILFEGTAINISPFYKIEGTVYITDTRFVFEGRKYLENVFQQNVVDQIKLKELKLRHLTKHTQDKDILKMLEMETQEQRDKLENIVDQIIEYDAWYLNYIRSILPRRYLLREIGIEMWIAGTHKSFFFLLKIQKKNEALTLICKHSQRLTHNVLRYVIPAPKKILKSSQLTQRWQKRFISNFDYLMELNVLAGRTYNDITQYPVFPWVLTNYASMTIDLNDPKNFRDLSKPIGALNPERLNVPPYHYATHYMSAGMHVYCILFFFGIALHYLVRNEPFTTLAINLQGGRFDIPDRLFHSLQNAWELSRTNLHDVKEVVPEMYYFPEMFRNINRLKLGSKQDGEVINDVTLPPWASTPEEFVRISREALESEWVSRNLHHWIDLIFGYKQRGQAAVDACNVFNYLTYAGAVDFETIVDPELRAATEQQIYHFGQTPNQLFDGPHVERLPKEECGIFDLIIPFKFHGDYKPIEMRTFAMVEQLTSLNVVRNGQCLKCFDMLERLLSFELPNVTNVDSNSSTLVTTGTKALALRTLVDSPQDPPIYELMSPDWSDCILYQSFVVSSNGIYGITSGYLDHSIKVHFLRTGEVLESVTGLENGHNDIITCLALASSQDMLVSGARDGSLVLWTINCKSSKPPRQPVLGKPYRLLSVHFDSVRTVEINTKLGVIVSAADDQTVALYSIARKRFVRQIFFNGREKKDHNDENPPLREIIKIVISNLGYIVVHTIEDTAPTLRVFSLNGILISRLRIDEILFGMVLDQSGKFSNEYITKNKHTFYFAFDGICMRMFFFFDDSLRLVQEIVVLENQRKKNKKDANTSPSGPHINISELKSIDENTTNISANDAKEEHENSDKRKVQFDQNIHSPKNLLTAHKLNTLTPKQTHSPAWRAQRLSILRNQQNADPESAKRTSISISLKNKRRSMLSQKRRGSRSISLNPRESSVQGSSVRRSTHFHGRFSSVDGAAVLSASHIIDLAIDTNNFFMLVAYLDIEKEECKLLYYPLPTSKYEKSFDSYYKVVYPLPIALTVLDTICLQQILENAQRSIWSATQKTDEVSSPDKENKFAFVNETLQNVKETSNKVGKVIGNVKSFFKRSTDGNNKE</sequence>
<dbReference type="SMART" id="SM01026">
    <property type="entry name" value="Beach"/>
    <property type="match status" value="1"/>
</dbReference>
<feature type="domain" description="BEACH" evidence="5">
    <location>
        <begin position="1161"/>
        <end position="1448"/>
    </location>
</feature>
<dbReference type="GO" id="GO:0019901">
    <property type="term" value="F:protein kinase binding"/>
    <property type="evidence" value="ECO:0007669"/>
    <property type="project" value="TreeGrafter"/>
</dbReference>
<dbReference type="Pfam" id="PF02138">
    <property type="entry name" value="Beach"/>
    <property type="match status" value="1"/>
</dbReference>
<dbReference type="InterPro" id="IPR023362">
    <property type="entry name" value="PH-BEACH_dom"/>
</dbReference>
<evidence type="ECO:0000256" key="4">
    <source>
        <dbReference type="SAM" id="MobiDB-lite"/>
    </source>
</evidence>
<feature type="compositionally biased region" description="Basic residues" evidence="4">
    <location>
        <begin position="1919"/>
        <end position="1932"/>
    </location>
</feature>
<feature type="compositionally biased region" description="Low complexity" evidence="4">
    <location>
        <begin position="440"/>
        <end position="449"/>
    </location>
</feature>
<organism evidence="7 8">
    <name type="scientific">Reticulomyxa filosa</name>
    <dbReference type="NCBI Taxonomy" id="46433"/>
    <lineage>
        <taxon>Eukaryota</taxon>
        <taxon>Sar</taxon>
        <taxon>Rhizaria</taxon>
        <taxon>Retaria</taxon>
        <taxon>Foraminifera</taxon>
        <taxon>Monothalamids</taxon>
        <taxon>Reticulomyxidae</taxon>
        <taxon>Reticulomyxa</taxon>
    </lineage>
</organism>
<accession>X6N164</accession>
<feature type="compositionally biased region" description="Basic and acidic residues" evidence="4">
    <location>
        <begin position="343"/>
        <end position="354"/>
    </location>
</feature>
<dbReference type="Pfam" id="PF15787">
    <property type="entry name" value="DUF4704"/>
    <property type="match status" value="1"/>
</dbReference>
<dbReference type="InterPro" id="IPR050865">
    <property type="entry name" value="BEACH_Domain"/>
</dbReference>
<dbReference type="SUPFAM" id="SSF50978">
    <property type="entry name" value="WD40 repeat-like"/>
    <property type="match status" value="1"/>
</dbReference>
<dbReference type="EMBL" id="ASPP01013044">
    <property type="protein sequence ID" value="ETO20005.1"/>
    <property type="molecule type" value="Genomic_DNA"/>
</dbReference>
<dbReference type="InterPro" id="IPR036322">
    <property type="entry name" value="WD40_repeat_dom_sf"/>
</dbReference>
<dbReference type="PROSITE" id="PS50082">
    <property type="entry name" value="WD_REPEATS_2"/>
    <property type="match status" value="2"/>
</dbReference>
<feature type="region of interest" description="Disordered" evidence="4">
    <location>
        <begin position="1843"/>
        <end position="1867"/>
    </location>
</feature>
<feature type="region of interest" description="Disordered" evidence="4">
    <location>
        <begin position="827"/>
        <end position="853"/>
    </location>
</feature>
<keyword evidence="1 3" id="KW-0853">WD repeat</keyword>
<feature type="compositionally biased region" description="Polar residues" evidence="4">
    <location>
        <begin position="324"/>
        <end position="342"/>
    </location>
</feature>
<evidence type="ECO:0000259" key="6">
    <source>
        <dbReference type="PROSITE" id="PS51783"/>
    </source>
</evidence>
<evidence type="ECO:0000313" key="8">
    <source>
        <dbReference type="Proteomes" id="UP000023152"/>
    </source>
</evidence>
<dbReference type="InterPro" id="IPR000409">
    <property type="entry name" value="BEACH_dom"/>
</dbReference>
<dbReference type="PROSITE" id="PS50294">
    <property type="entry name" value="WD_REPEATS_REGION"/>
    <property type="match status" value="1"/>
</dbReference>
<dbReference type="GO" id="GO:0008104">
    <property type="term" value="P:intracellular protein localization"/>
    <property type="evidence" value="ECO:0007669"/>
    <property type="project" value="TreeGrafter"/>
</dbReference>
<dbReference type="InterPro" id="IPR015943">
    <property type="entry name" value="WD40/YVTN_repeat-like_dom_sf"/>
</dbReference>
<dbReference type="SMART" id="SM00320">
    <property type="entry name" value="WD40"/>
    <property type="match status" value="2"/>
</dbReference>
<evidence type="ECO:0000256" key="2">
    <source>
        <dbReference type="ARBA" id="ARBA00022737"/>
    </source>
</evidence>
<dbReference type="CDD" id="cd06071">
    <property type="entry name" value="Beach"/>
    <property type="match status" value="1"/>
</dbReference>
<dbReference type="OrthoDB" id="26681at2759"/>
<evidence type="ECO:0000259" key="5">
    <source>
        <dbReference type="PROSITE" id="PS50197"/>
    </source>
</evidence>
<dbReference type="GO" id="GO:0016020">
    <property type="term" value="C:membrane"/>
    <property type="evidence" value="ECO:0007669"/>
    <property type="project" value="TreeGrafter"/>
</dbReference>
<dbReference type="PANTHER" id="PTHR13743">
    <property type="entry name" value="BEIGE/BEACH-RELATED"/>
    <property type="match status" value="1"/>
</dbReference>
<feature type="compositionally biased region" description="Basic and acidic residues" evidence="4">
    <location>
        <begin position="1845"/>
        <end position="1859"/>
    </location>
</feature>
<dbReference type="PROSITE" id="PS51783">
    <property type="entry name" value="PH_BEACH"/>
    <property type="match status" value="1"/>
</dbReference>
<feature type="domain" description="BEACH-type PH" evidence="6">
    <location>
        <begin position="999"/>
        <end position="1145"/>
    </location>
</feature>
<dbReference type="Proteomes" id="UP000023152">
    <property type="component" value="Unassembled WGS sequence"/>
</dbReference>
<proteinExistence type="predicted"/>
<dbReference type="Gene3D" id="1.10.1540.10">
    <property type="entry name" value="BEACH domain"/>
    <property type="match status" value="1"/>
</dbReference>
<evidence type="ECO:0000256" key="3">
    <source>
        <dbReference type="PROSITE-ProRule" id="PRU00221"/>
    </source>
</evidence>
<feature type="region of interest" description="Disordered" evidence="4">
    <location>
        <begin position="324"/>
        <end position="365"/>
    </location>
</feature>
<dbReference type="Gene3D" id="2.30.29.30">
    <property type="entry name" value="Pleckstrin-homology domain (PH domain)/Phosphotyrosine-binding domain (PTB)"/>
    <property type="match status" value="1"/>
</dbReference>
<dbReference type="FunFam" id="1.10.1540.10:FF:000001">
    <property type="entry name" value="neurobeachin isoform X1"/>
    <property type="match status" value="1"/>
</dbReference>
<evidence type="ECO:0000313" key="7">
    <source>
        <dbReference type="EMBL" id="ETO20005.1"/>
    </source>
</evidence>
<keyword evidence="8" id="KW-1185">Reference proteome</keyword>
<dbReference type="Gene3D" id="2.130.10.10">
    <property type="entry name" value="YVTN repeat-like/Quinoprotein amine dehydrogenase"/>
    <property type="match status" value="1"/>
</dbReference>
<dbReference type="InterPro" id="IPR011993">
    <property type="entry name" value="PH-like_dom_sf"/>
</dbReference>
<feature type="repeat" description="WD" evidence="3">
    <location>
        <begin position="1651"/>
        <end position="1692"/>
    </location>
</feature>
<name>X6N164_RETFI</name>
<protein>
    <submittedName>
        <fullName evidence="7">Neurobeachin</fullName>
    </submittedName>
</protein>
<comment type="caution">
    <text evidence="7">The sequence shown here is derived from an EMBL/GenBank/DDBJ whole genome shotgun (WGS) entry which is preliminary data.</text>
</comment>
<feature type="compositionally biased region" description="Low complexity" evidence="4">
    <location>
        <begin position="944"/>
        <end position="989"/>
    </location>
</feature>
<dbReference type="InterPro" id="IPR031570">
    <property type="entry name" value="NBEA/BDCP_DUF4704"/>
</dbReference>
<feature type="compositionally biased region" description="Polar residues" evidence="4">
    <location>
        <begin position="1933"/>
        <end position="1949"/>
    </location>
</feature>
<dbReference type="Pfam" id="PF20426">
    <property type="entry name" value="NBCH_WD40"/>
    <property type="match status" value="1"/>
</dbReference>
<feature type="compositionally biased region" description="Polar residues" evidence="4">
    <location>
        <begin position="832"/>
        <end position="849"/>
    </location>
</feature>
<feature type="repeat" description="WD" evidence="3">
    <location>
        <begin position="1598"/>
        <end position="1632"/>
    </location>
</feature>
<dbReference type="InterPro" id="IPR001680">
    <property type="entry name" value="WD40_rpt"/>
</dbReference>
<dbReference type="GO" id="GO:0005829">
    <property type="term" value="C:cytosol"/>
    <property type="evidence" value="ECO:0007669"/>
    <property type="project" value="TreeGrafter"/>
</dbReference>
<dbReference type="PROSITE" id="PS50197">
    <property type="entry name" value="BEACH"/>
    <property type="match status" value="1"/>
</dbReference>
<dbReference type="SUPFAM" id="SSF50729">
    <property type="entry name" value="PH domain-like"/>
    <property type="match status" value="1"/>
</dbReference>
<feature type="region of interest" description="Disordered" evidence="4">
    <location>
        <begin position="1919"/>
        <end position="1949"/>
    </location>
</feature>
<feature type="compositionally biased region" description="Polar residues" evidence="4">
    <location>
        <begin position="429"/>
        <end position="439"/>
    </location>
</feature>
<keyword evidence="2" id="KW-0677">Repeat</keyword>
<evidence type="ECO:0000256" key="1">
    <source>
        <dbReference type="ARBA" id="ARBA00022574"/>
    </source>
</evidence>
<gene>
    <name evidence="7" type="ORF">RFI_17212</name>
</gene>